<dbReference type="InParanoid" id="A0A098DBI9"/>
<dbReference type="Proteomes" id="UP000070720">
    <property type="component" value="Chromosome 1"/>
</dbReference>
<dbReference type="EnsemblFungi" id="CEF75812">
    <property type="protein sequence ID" value="CEF75812"/>
    <property type="gene ID" value="FGRRES_15600"/>
</dbReference>
<name>A0A098DBI9_GIBZE</name>
<dbReference type="VEuPathDB" id="FungiDB:FGRAMPH1_01G08017"/>
<evidence type="ECO:0000313" key="2">
    <source>
        <dbReference type="EnsemblFungi" id="CEF75812"/>
    </source>
</evidence>
<reference evidence="2 3" key="2">
    <citation type="journal article" date="2010" name="Nature">
        <title>Comparative genomics reveals mobile pathogenicity chromosomes in Fusarium.</title>
        <authorList>
            <person name="Ma L.J."/>
            <person name="van der Does H.C."/>
            <person name="Borkovich K.A."/>
            <person name="Coleman J.J."/>
            <person name="Daboussi M.J."/>
            <person name="Di Pietro A."/>
            <person name="Dufresne M."/>
            <person name="Freitag M."/>
            <person name="Grabherr M."/>
            <person name="Henrissat B."/>
            <person name="Houterman P.M."/>
            <person name="Kang S."/>
            <person name="Shim W.B."/>
            <person name="Woloshuk C."/>
            <person name="Xie X."/>
            <person name="Xu J.R."/>
            <person name="Antoniw J."/>
            <person name="Baker S.E."/>
            <person name="Bluhm B.H."/>
            <person name="Breakspear A."/>
            <person name="Brown D.W."/>
            <person name="Butchko R.A."/>
            <person name="Chapman S."/>
            <person name="Coulson R."/>
            <person name="Coutinho P.M."/>
            <person name="Danchin E.G."/>
            <person name="Diener A."/>
            <person name="Gale L.R."/>
            <person name="Gardiner D.M."/>
            <person name="Goff S."/>
            <person name="Hammond-Kosack K.E."/>
            <person name="Hilburn K."/>
            <person name="Hua-Van A."/>
            <person name="Jonkers W."/>
            <person name="Kazan K."/>
            <person name="Kodira C.D."/>
            <person name="Koehrsen M."/>
            <person name="Kumar L."/>
            <person name="Lee Y.H."/>
            <person name="Li L."/>
            <person name="Manners J.M."/>
            <person name="Miranda-Saavedra D."/>
            <person name="Mukherjee M."/>
            <person name="Park G."/>
            <person name="Park J."/>
            <person name="Park S.Y."/>
            <person name="Proctor R.H."/>
            <person name="Regev A."/>
            <person name="Ruiz-Roldan M.C."/>
            <person name="Sain D."/>
            <person name="Sakthikumar S."/>
            <person name="Sykes S."/>
            <person name="Schwartz D.C."/>
            <person name="Turgeon B.G."/>
            <person name="Wapinski I."/>
            <person name="Yoder O."/>
            <person name="Young S."/>
            <person name="Zeng Q."/>
            <person name="Zhou S."/>
            <person name="Galagan J."/>
            <person name="Cuomo C.A."/>
            <person name="Kistler H.C."/>
            <person name="Rep M."/>
        </authorList>
    </citation>
    <scope>GENOME REANNOTATION</scope>
    <source>
        <strain evidence="3">ATCC MYA-4620 / CBS 123657 / FGSC 9075 / NRRL 31084 / PH-1</strain>
        <strain evidence="2">PH-1 / ATCC MYA-4620 / FGSC 9075 / NRRL 31084</strain>
    </source>
</reference>
<reference evidence="2" key="4">
    <citation type="submission" date="2017-01" db="UniProtKB">
        <authorList>
            <consortium name="EnsemblFungi"/>
        </authorList>
    </citation>
    <scope>IDENTIFICATION</scope>
    <source>
        <strain evidence="2">PH-1 / ATCC MYA-4620 / FGSC 9075 / NRRL 31084</strain>
    </source>
</reference>
<gene>
    <name evidence="1" type="ORF">FGRAMPH1_01T08017</name>
</gene>
<keyword evidence="3" id="KW-1185">Reference proteome</keyword>
<sequence length="59" mass="6216">MTTTSDTIATIKIQSGLYVRSCINTGHGVGALRSVSPLSATICKSPHKLWAFLHADTTG</sequence>
<proteinExistence type="predicted"/>
<accession>A0A098DBI9</accession>
<protein>
    <submittedName>
        <fullName evidence="1">Chromosome 1, complete genome</fullName>
    </submittedName>
</protein>
<evidence type="ECO:0000313" key="3">
    <source>
        <dbReference type="Proteomes" id="UP000070720"/>
    </source>
</evidence>
<reference evidence="1 3" key="3">
    <citation type="journal article" date="2015" name="BMC Genomics">
        <title>The completed genome sequence of the pathogenic ascomycete fungus Fusarium graminearum.</title>
        <authorList>
            <person name="King R."/>
            <person name="Urban M."/>
            <person name="Hammond-Kosack M.C."/>
            <person name="Hassani-Pak K."/>
            <person name="Hammond-Kosack K.E."/>
        </authorList>
    </citation>
    <scope>NUCLEOTIDE SEQUENCE [LARGE SCALE GENOMIC DNA]</scope>
    <source>
        <strain evidence="3">ATCC MYA-4620 / CBS 123657 / FGSC 9075 / NRRL 31084 / PH-1</strain>
        <strain evidence="1">PH-1</strain>
    </source>
</reference>
<reference evidence="2 3" key="1">
    <citation type="journal article" date="2007" name="Science">
        <title>The Fusarium graminearum genome reveals a link between localized polymorphism and pathogen specialization.</title>
        <authorList>
            <person name="Cuomo C.A."/>
            <person name="Gueldener U."/>
            <person name="Xu J.-R."/>
            <person name="Trail F."/>
            <person name="Turgeon B.G."/>
            <person name="Di Pietro A."/>
            <person name="Walton J.D."/>
            <person name="Ma L.-J."/>
            <person name="Baker S.E."/>
            <person name="Rep M."/>
            <person name="Adam G."/>
            <person name="Antoniw J."/>
            <person name="Baldwin T."/>
            <person name="Calvo S.E."/>
            <person name="Chang Y.-L."/>
            <person name="DeCaprio D."/>
            <person name="Gale L.R."/>
            <person name="Gnerre S."/>
            <person name="Goswami R.S."/>
            <person name="Hammond-Kosack K."/>
            <person name="Harris L.J."/>
            <person name="Hilburn K."/>
            <person name="Kennell J.C."/>
            <person name="Kroken S."/>
            <person name="Magnuson J.K."/>
            <person name="Mannhaupt G."/>
            <person name="Mauceli E.W."/>
            <person name="Mewes H.-W."/>
            <person name="Mitterbauer R."/>
            <person name="Muehlbauer G."/>
            <person name="Muensterkoetter M."/>
            <person name="Nelson D."/>
            <person name="O'Donnell K."/>
            <person name="Ouellet T."/>
            <person name="Qi W."/>
            <person name="Quesneville H."/>
            <person name="Roncero M.I.G."/>
            <person name="Seong K.-Y."/>
            <person name="Tetko I.V."/>
            <person name="Urban M."/>
            <person name="Waalwijk C."/>
            <person name="Ward T.J."/>
            <person name="Yao J."/>
            <person name="Birren B.W."/>
            <person name="Kistler H.C."/>
        </authorList>
    </citation>
    <scope>NUCLEOTIDE SEQUENCE [LARGE SCALE GENOMIC DNA]</scope>
    <source>
        <strain evidence="3">ATCC MYA-4620 / CBS 123657 / FGSC 9075 / NRRL 31084 / PH-1</strain>
        <strain evidence="2">PH-1 / ATCC MYA-4620 / FGSC 9075 / NRRL 31084</strain>
    </source>
</reference>
<evidence type="ECO:0000313" key="1">
    <source>
        <dbReference type="EMBL" id="CEF75812.1"/>
    </source>
</evidence>
<accession>A0A0E0RX37</accession>
<dbReference type="AlphaFoldDB" id="A0A098DBI9"/>
<organism evidence="1 3">
    <name type="scientific">Gibberella zeae (strain ATCC MYA-4620 / CBS 123657 / FGSC 9075 / NRRL 31084 / PH-1)</name>
    <name type="common">Wheat head blight fungus</name>
    <name type="synonym">Fusarium graminearum</name>
    <dbReference type="NCBI Taxonomy" id="229533"/>
    <lineage>
        <taxon>Eukaryota</taxon>
        <taxon>Fungi</taxon>
        <taxon>Dikarya</taxon>
        <taxon>Ascomycota</taxon>
        <taxon>Pezizomycotina</taxon>
        <taxon>Sordariomycetes</taxon>
        <taxon>Hypocreomycetidae</taxon>
        <taxon>Hypocreales</taxon>
        <taxon>Nectriaceae</taxon>
        <taxon>Fusarium</taxon>
    </lineage>
</organism>
<dbReference type="EMBL" id="HG970332">
    <property type="protein sequence ID" value="CEF75812.1"/>
    <property type="molecule type" value="Genomic_DNA"/>
</dbReference>